<dbReference type="RefSeq" id="WP_089946885.1">
    <property type="nucleotide sequence ID" value="NZ_FNOI01000003.1"/>
</dbReference>
<dbReference type="SUPFAM" id="SSF52266">
    <property type="entry name" value="SGNH hydrolase"/>
    <property type="match status" value="1"/>
</dbReference>
<proteinExistence type="predicted"/>
<sequence>MRDAALKLALLPVLALQGWRARKVAQVLPEPDGPRAGTVGQGPDLRLLIVGDSSAAGVGVGHQRDALAGQLTRVLADTRTVTWRLNGVSGATTVQTLGRIKAEETGPFDVAVVALGVNDITKGAFLRPWLRAQRALCAELQGRLGCRYVLVSGLPPMASFWLLPNPLRWVLAAQARRWDRALHHMLEGMEGCYHVKAAEHLAPDQMAKDGFHPSAETYTMWADAILKQMRPLL</sequence>
<evidence type="ECO:0000313" key="2">
    <source>
        <dbReference type="EMBL" id="SDW96529.1"/>
    </source>
</evidence>
<accession>A0A1H2XVY1</accession>
<evidence type="ECO:0000259" key="1">
    <source>
        <dbReference type="Pfam" id="PF13472"/>
    </source>
</evidence>
<dbReference type="CDD" id="cd01836">
    <property type="entry name" value="FeeA_FeeB_like"/>
    <property type="match status" value="1"/>
</dbReference>
<feature type="domain" description="SGNH hydrolase-type esterase" evidence="1">
    <location>
        <begin position="50"/>
        <end position="218"/>
    </location>
</feature>
<dbReference type="GO" id="GO:0016788">
    <property type="term" value="F:hydrolase activity, acting on ester bonds"/>
    <property type="evidence" value="ECO:0007669"/>
    <property type="project" value="UniProtKB-ARBA"/>
</dbReference>
<dbReference type="Pfam" id="PF13472">
    <property type="entry name" value="Lipase_GDSL_2"/>
    <property type="match status" value="1"/>
</dbReference>
<dbReference type="InterPro" id="IPR036514">
    <property type="entry name" value="SGNH_hydro_sf"/>
</dbReference>
<gene>
    <name evidence="2" type="ORF">SAMN04488001_2110</name>
</gene>
<dbReference type="AlphaFoldDB" id="A0A1H2XVY1"/>
<evidence type="ECO:0000313" key="3">
    <source>
        <dbReference type="Proteomes" id="UP000199441"/>
    </source>
</evidence>
<dbReference type="EMBL" id="FNOI01000003">
    <property type="protein sequence ID" value="SDW96529.1"/>
    <property type="molecule type" value="Genomic_DNA"/>
</dbReference>
<keyword evidence="3" id="KW-1185">Reference proteome</keyword>
<dbReference type="Proteomes" id="UP000199441">
    <property type="component" value="Unassembled WGS sequence"/>
</dbReference>
<dbReference type="InterPro" id="IPR013830">
    <property type="entry name" value="SGNH_hydro"/>
</dbReference>
<name>A0A1H2XVY1_9RHOB</name>
<dbReference type="OrthoDB" id="9804395at2"/>
<protein>
    <submittedName>
        <fullName evidence="2">Lysophospholipase L1</fullName>
    </submittedName>
</protein>
<organism evidence="2 3">
    <name type="scientific">Litoreibacter albidus</name>
    <dbReference type="NCBI Taxonomy" id="670155"/>
    <lineage>
        <taxon>Bacteria</taxon>
        <taxon>Pseudomonadati</taxon>
        <taxon>Pseudomonadota</taxon>
        <taxon>Alphaproteobacteria</taxon>
        <taxon>Rhodobacterales</taxon>
        <taxon>Roseobacteraceae</taxon>
        <taxon>Litoreibacter</taxon>
    </lineage>
</organism>
<dbReference type="Gene3D" id="3.40.50.1110">
    <property type="entry name" value="SGNH hydrolase"/>
    <property type="match status" value="1"/>
</dbReference>
<dbReference type="STRING" id="670155.SAMN04488001_2110"/>
<reference evidence="3" key="1">
    <citation type="submission" date="2016-10" db="EMBL/GenBank/DDBJ databases">
        <authorList>
            <person name="Varghese N."/>
            <person name="Submissions S."/>
        </authorList>
    </citation>
    <scope>NUCLEOTIDE SEQUENCE [LARGE SCALE GENOMIC DNA]</scope>
    <source>
        <strain evidence="3">DSM 26922</strain>
    </source>
</reference>